<dbReference type="PANTHER" id="PTHR43084:SF1">
    <property type="entry name" value="PERSULFIDE DIOXYGENASE ETHE1, MITOCHONDRIAL"/>
    <property type="match status" value="1"/>
</dbReference>
<protein>
    <submittedName>
        <fullName evidence="3">Sulfurtransferase</fullName>
    </submittedName>
</protein>
<dbReference type="GO" id="GO:0070813">
    <property type="term" value="P:hydrogen sulfide metabolic process"/>
    <property type="evidence" value="ECO:0007669"/>
    <property type="project" value="TreeGrafter"/>
</dbReference>
<proteinExistence type="predicted"/>
<dbReference type="Pfam" id="PF00753">
    <property type="entry name" value="Lactamase_B"/>
    <property type="match status" value="1"/>
</dbReference>
<dbReference type="AlphaFoldDB" id="A0A172UN45"/>
<dbReference type="Gene3D" id="3.40.250.10">
    <property type="entry name" value="Rhodanese-like domain"/>
    <property type="match status" value="2"/>
</dbReference>
<dbReference type="InterPro" id="IPR051682">
    <property type="entry name" value="Mito_Persulfide_Diox"/>
</dbReference>
<dbReference type="InterPro" id="IPR001763">
    <property type="entry name" value="Rhodanese-like_dom"/>
</dbReference>
<dbReference type="InterPro" id="IPR036873">
    <property type="entry name" value="Rhodanese-like_dom_sf"/>
</dbReference>
<name>A0A172UN45_9MYCO</name>
<dbReference type="InterPro" id="IPR001279">
    <property type="entry name" value="Metallo-B-lactamas"/>
</dbReference>
<dbReference type="GO" id="GO:0016740">
    <property type="term" value="F:transferase activity"/>
    <property type="evidence" value="ECO:0007669"/>
    <property type="project" value="UniProtKB-KW"/>
</dbReference>
<dbReference type="SMART" id="SM00849">
    <property type="entry name" value="Lactamase_B"/>
    <property type="match status" value="1"/>
</dbReference>
<evidence type="ECO:0000259" key="2">
    <source>
        <dbReference type="PROSITE" id="PS50206"/>
    </source>
</evidence>
<dbReference type="OrthoDB" id="3196337at2"/>
<dbReference type="RefSeq" id="WP_067996588.1">
    <property type="nucleotide sequence ID" value="NZ_CP015596.1"/>
</dbReference>
<reference evidence="3 4" key="1">
    <citation type="submission" date="2016-05" db="EMBL/GenBank/DDBJ databases">
        <title>Complete genome sequence of a phthalic acid esters degrading Mycobacterium sp. YC-RL4.</title>
        <authorList>
            <person name="Ren L."/>
            <person name="Fan S."/>
            <person name="Ruth N."/>
            <person name="Jia Y."/>
            <person name="Wang J."/>
            <person name="Qiao C."/>
        </authorList>
    </citation>
    <scope>NUCLEOTIDE SEQUENCE [LARGE SCALE GENOMIC DNA]</scope>
    <source>
        <strain evidence="3 4">YC-RL4</strain>
    </source>
</reference>
<dbReference type="CDD" id="cd00158">
    <property type="entry name" value="RHOD"/>
    <property type="match status" value="1"/>
</dbReference>
<dbReference type="SMART" id="SM00450">
    <property type="entry name" value="RHOD"/>
    <property type="match status" value="2"/>
</dbReference>
<dbReference type="GO" id="GO:0006749">
    <property type="term" value="P:glutathione metabolic process"/>
    <property type="evidence" value="ECO:0007669"/>
    <property type="project" value="InterPro"/>
</dbReference>
<gene>
    <name evidence="3" type="ORF">A7U43_14880</name>
</gene>
<dbReference type="STRING" id="1682113.A7U43_14880"/>
<keyword evidence="4" id="KW-1185">Reference proteome</keyword>
<dbReference type="Proteomes" id="UP000077143">
    <property type="component" value="Chromosome"/>
</dbReference>
<sequence>MKFIQYYLDCLSHASYLIADESTGRAVVVDPQRDVAEYLADAKELGVIIELVIETHFHADFLSGHLELAKATGAKIVYSSVAQTEFVSMGVDDGQRYSLGEVMLEFRHTPGHTPESLSVVVYEHAGDEVPYGVLTGDALFIGDVGRPDLLASIGFTREELADKLYDSLHTQLMTLPDATRVYPAHGAGSACGKNLSTELWSTMGEQKATNYALRAPDKETFMALVTEGQPPAPSYFVYDAILNRKDRELLDETKMPTAMSYAQVRDAMSKGAVLVDGRGPEEFALGHLRGAVNIGLEGRYAEFAGSVVATDADIVLFTEPGQELEAKTRLARIGFDRVIGYLARPFEVMFDHQDQVQVASRLTAKAFDERAAQIADLQVVDVRNPGEVAAGMIPGAVSIPVGQLPARLAELDPARPTVVYCAGGYRSSVAASLLRAHGFTDVSDILGGYGAWDETHQNA</sequence>
<dbReference type="GO" id="GO:0046872">
    <property type="term" value="F:metal ion binding"/>
    <property type="evidence" value="ECO:0007669"/>
    <property type="project" value="UniProtKB-KW"/>
</dbReference>
<keyword evidence="1" id="KW-0479">Metal-binding</keyword>
<dbReference type="SUPFAM" id="SSF52821">
    <property type="entry name" value="Rhodanese/Cell cycle control phosphatase"/>
    <property type="match status" value="2"/>
</dbReference>
<dbReference type="CDD" id="cd07724">
    <property type="entry name" value="POD-like_MBL-fold"/>
    <property type="match status" value="1"/>
</dbReference>
<dbReference type="FunFam" id="3.60.15.10:FF:000030">
    <property type="entry name" value="Metallo-beta-lactamase family protein"/>
    <property type="match status" value="1"/>
</dbReference>
<dbReference type="Gene3D" id="3.60.15.10">
    <property type="entry name" value="Ribonuclease Z/Hydroxyacylglutathione hydrolase-like"/>
    <property type="match status" value="1"/>
</dbReference>
<evidence type="ECO:0000313" key="4">
    <source>
        <dbReference type="Proteomes" id="UP000077143"/>
    </source>
</evidence>
<dbReference type="GO" id="GO:0050313">
    <property type="term" value="F:sulfur dioxygenase activity"/>
    <property type="evidence" value="ECO:0007669"/>
    <property type="project" value="InterPro"/>
</dbReference>
<organism evidence="3 4">
    <name type="scientific">Mycobacterium adipatum</name>
    <dbReference type="NCBI Taxonomy" id="1682113"/>
    <lineage>
        <taxon>Bacteria</taxon>
        <taxon>Bacillati</taxon>
        <taxon>Actinomycetota</taxon>
        <taxon>Actinomycetes</taxon>
        <taxon>Mycobacteriales</taxon>
        <taxon>Mycobacteriaceae</taxon>
        <taxon>Mycobacterium</taxon>
    </lineage>
</organism>
<dbReference type="KEGG" id="madi:A7U43_14880"/>
<keyword evidence="3" id="KW-0808">Transferase</keyword>
<accession>A0A172UN45</accession>
<evidence type="ECO:0000256" key="1">
    <source>
        <dbReference type="ARBA" id="ARBA00022723"/>
    </source>
</evidence>
<evidence type="ECO:0000313" key="3">
    <source>
        <dbReference type="EMBL" id="ANE80416.1"/>
    </source>
</evidence>
<feature type="domain" description="Rhodanese" evidence="2">
    <location>
        <begin position="373"/>
        <end position="454"/>
    </location>
</feature>
<dbReference type="PANTHER" id="PTHR43084">
    <property type="entry name" value="PERSULFIDE DIOXYGENASE ETHE1"/>
    <property type="match status" value="1"/>
</dbReference>
<dbReference type="EMBL" id="CP015596">
    <property type="protein sequence ID" value="ANE80416.1"/>
    <property type="molecule type" value="Genomic_DNA"/>
</dbReference>
<dbReference type="InterPro" id="IPR044528">
    <property type="entry name" value="POD-like_MBL-fold"/>
</dbReference>
<feature type="domain" description="Rhodanese" evidence="2">
    <location>
        <begin position="268"/>
        <end position="348"/>
    </location>
</feature>
<dbReference type="Pfam" id="PF00581">
    <property type="entry name" value="Rhodanese"/>
    <property type="match status" value="2"/>
</dbReference>
<dbReference type="PROSITE" id="PS50206">
    <property type="entry name" value="RHODANESE_3"/>
    <property type="match status" value="2"/>
</dbReference>
<dbReference type="InterPro" id="IPR036866">
    <property type="entry name" value="RibonucZ/Hydroxyglut_hydro"/>
</dbReference>
<dbReference type="SUPFAM" id="SSF56281">
    <property type="entry name" value="Metallo-hydrolase/oxidoreductase"/>
    <property type="match status" value="1"/>
</dbReference>